<protein>
    <recommendedName>
        <fullName evidence="4">Tail assembly chaperone</fullName>
    </recommendedName>
</protein>
<proteinExistence type="predicted"/>
<sequence length="113" mass="12417">MTDIDLEKLAKDLGDGPIFTAKGIIVDKDAARKFFGPLGHVTEDEDDEDKNPVDGEPEDFTAHLRALALMAHENLAHIETDALAHKWADIHGIAVNGKNIITRLVHAIDELED</sequence>
<feature type="region of interest" description="Disordered" evidence="1">
    <location>
        <begin position="38"/>
        <end position="57"/>
    </location>
</feature>
<evidence type="ECO:0000256" key="1">
    <source>
        <dbReference type="SAM" id="MobiDB-lite"/>
    </source>
</evidence>
<organism evidence="2 3">
    <name type="scientific">Bifidobacterium santillanense</name>
    <dbReference type="NCBI Taxonomy" id="2809028"/>
    <lineage>
        <taxon>Bacteria</taxon>
        <taxon>Bacillati</taxon>
        <taxon>Actinomycetota</taxon>
        <taxon>Actinomycetes</taxon>
        <taxon>Bifidobacteriales</taxon>
        <taxon>Bifidobacteriaceae</taxon>
        <taxon>Bifidobacterium</taxon>
    </lineage>
</organism>
<feature type="compositionally biased region" description="Acidic residues" evidence="1">
    <location>
        <begin position="43"/>
        <end position="57"/>
    </location>
</feature>
<dbReference type="EMBL" id="JAFEJS010000019">
    <property type="protein sequence ID" value="MBT1173879.1"/>
    <property type="molecule type" value="Genomic_DNA"/>
</dbReference>
<dbReference type="Proteomes" id="UP000773064">
    <property type="component" value="Unassembled WGS sequence"/>
</dbReference>
<keyword evidence="3" id="KW-1185">Reference proteome</keyword>
<gene>
    <name evidence="2" type="ORF">JS528_11165</name>
</gene>
<reference evidence="2 3" key="1">
    <citation type="journal article" date="2021" name="Environ. Microbiol.">
        <title>Genetic insights into the dark matter of the mammalian gut microbiota through targeted genome reconstruction.</title>
        <authorList>
            <person name="Lugli G.A."/>
            <person name="Alessandri G."/>
            <person name="Milani C."/>
            <person name="Viappiani A."/>
            <person name="Fontana F."/>
            <person name="Tarracchini C."/>
            <person name="Mancabelli L."/>
            <person name="Argentini C."/>
            <person name="Ruiz L."/>
            <person name="Margolles A."/>
            <person name="van Sinderen D."/>
            <person name="Turroni F."/>
            <person name="Ventura M."/>
        </authorList>
    </citation>
    <scope>NUCLEOTIDE SEQUENCE [LARGE SCALE GENOMIC DNA]</scope>
    <source>
        <strain evidence="2 3">MA2</strain>
    </source>
</reference>
<dbReference type="RefSeq" id="WP_214359113.1">
    <property type="nucleotide sequence ID" value="NZ_JAFEJS010000019.1"/>
</dbReference>
<comment type="caution">
    <text evidence="2">The sequence shown here is derived from an EMBL/GenBank/DDBJ whole genome shotgun (WGS) entry which is preliminary data.</text>
</comment>
<name>A0ABS5USG6_9BIFI</name>
<evidence type="ECO:0000313" key="3">
    <source>
        <dbReference type="Proteomes" id="UP000773064"/>
    </source>
</evidence>
<evidence type="ECO:0008006" key="4">
    <source>
        <dbReference type="Google" id="ProtNLM"/>
    </source>
</evidence>
<evidence type="ECO:0000313" key="2">
    <source>
        <dbReference type="EMBL" id="MBT1173879.1"/>
    </source>
</evidence>
<accession>A0ABS5USG6</accession>